<name>A0ABV7KWB7_9PROT</name>
<gene>
    <name evidence="7" type="ORF">ACFOGJ_04395</name>
</gene>
<protein>
    <submittedName>
        <fullName evidence="7">Branched-chain amino acid ABC transporter permease</fullName>
    </submittedName>
</protein>
<dbReference type="CDD" id="cd06581">
    <property type="entry name" value="TM_PBP1_LivM_like"/>
    <property type="match status" value="1"/>
</dbReference>
<keyword evidence="8" id="KW-1185">Reference proteome</keyword>
<keyword evidence="3 6" id="KW-0812">Transmembrane</keyword>
<evidence type="ECO:0000256" key="5">
    <source>
        <dbReference type="ARBA" id="ARBA00023136"/>
    </source>
</evidence>
<feature type="transmembrane region" description="Helical" evidence="6">
    <location>
        <begin position="286"/>
        <end position="304"/>
    </location>
</feature>
<evidence type="ECO:0000313" key="7">
    <source>
        <dbReference type="EMBL" id="MFC3226455.1"/>
    </source>
</evidence>
<feature type="transmembrane region" description="Helical" evidence="6">
    <location>
        <begin position="86"/>
        <end position="109"/>
    </location>
</feature>
<evidence type="ECO:0000256" key="3">
    <source>
        <dbReference type="ARBA" id="ARBA00022692"/>
    </source>
</evidence>
<reference evidence="8" key="1">
    <citation type="journal article" date="2019" name="Int. J. Syst. Evol. Microbiol.">
        <title>The Global Catalogue of Microorganisms (GCM) 10K type strain sequencing project: providing services to taxonomists for standard genome sequencing and annotation.</title>
        <authorList>
            <consortium name="The Broad Institute Genomics Platform"/>
            <consortium name="The Broad Institute Genome Sequencing Center for Infectious Disease"/>
            <person name="Wu L."/>
            <person name="Ma J."/>
        </authorList>
    </citation>
    <scope>NUCLEOTIDE SEQUENCE [LARGE SCALE GENOMIC DNA]</scope>
    <source>
        <strain evidence="8">KCTC 42964</strain>
    </source>
</reference>
<sequence>MARPFPLRGATGYVLLALWVLLLAASPWLADNYTVRIAITIAMFSAMALSWNFIGGFTGYPSFSTAAFFGLGCYAGALAQRNGVPAVLAWALATLFVCAIAAALGAIILRLRGHYFAIGSITIVELTRLVVSSWGSLTGGGDGLNVPLMQGTPDMVAAQVLYVMLAVMLAAFATTLAVARGRLGFGLQCIHQNEDAADMVGVDTTRFKIAAYTLSALFCGTVGAVYASWVGYIDPTDSFSILLTIKVPVMALLGGPGTVLGPILGASALVLLEEFFWANFLQWNRAILGGIIVFLIFFLPGGLLKLDYRRILRRLGAGGGSRAPAP</sequence>
<feature type="transmembrane region" description="Helical" evidence="6">
    <location>
        <begin position="209"/>
        <end position="232"/>
    </location>
</feature>
<comment type="caution">
    <text evidence="7">The sequence shown here is derived from an EMBL/GenBank/DDBJ whole genome shotgun (WGS) entry which is preliminary data.</text>
</comment>
<organism evidence="7 8">
    <name type="scientific">Marinibaculum pumilum</name>
    <dbReference type="NCBI Taxonomy" id="1766165"/>
    <lineage>
        <taxon>Bacteria</taxon>
        <taxon>Pseudomonadati</taxon>
        <taxon>Pseudomonadota</taxon>
        <taxon>Alphaproteobacteria</taxon>
        <taxon>Rhodospirillales</taxon>
        <taxon>Rhodospirillaceae</taxon>
        <taxon>Marinibaculum</taxon>
    </lineage>
</organism>
<feature type="transmembrane region" description="Helical" evidence="6">
    <location>
        <begin position="156"/>
        <end position="178"/>
    </location>
</feature>
<dbReference type="Pfam" id="PF02653">
    <property type="entry name" value="BPD_transp_2"/>
    <property type="match status" value="1"/>
</dbReference>
<proteinExistence type="predicted"/>
<dbReference type="EMBL" id="JBHRTR010000013">
    <property type="protein sequence ID" value="MFC3226455.1"/>
    <property type="molecule type" value="Genomic_DNA"/>
</dbReference>
<evidence type="ECO:0000256" key="2">
    <source>
        <dbReference type="ARBA" id="ARBA00022475"/>
    </source>
</evidence>
<keyword evidence="2" id="KW-1003">Cell membrane</keyword>
<accession>A0ABV7KWB7</accession>
<dbReference type="InterPro" id="IPR001851">
    <property type="entry name" value="ABC_transp_permease"/>
</dbReference>
<feature type="transmembrane region" description="Helical" evidence="6">
    <location>
        <begin position="262"/>
        <end position="280"/>
    </location>
</feature>
<comment type="subcellular location">
    <subcellularLocation>
        <location evidence="1">Cell membrane</location>
        <topology evidence="1">Multi-pass membrane protein</topology>
    </subcellularLocation>
</comment>
<feature type="transmembrane region" description="Helical" evidence="6">
    <location>
        <begin position="116"/>
        <end position="136"/>
    </location>
</feature>
<evidence type="ECO:0000256" key="1">
    <source>
        <dbReference type="ARBA" id="ARBA00004651"/>
    </source>
</evidence>
<evidence type="ECO:0000313" key="8">
    <source>
        <dbReference type="Proteomes" id="UP001595528"/>
    </source>
</evidence>
<dbReference type="Proteomes" id="UP001595528">
    <property type="component" value="Unassembled WGS sequence"/>
</dbReference>
<dbReference type="RefSeq" id="WP_379898451.1">
    <property type="nucleotide sequence ID" value="NZ_JBHRTR010000013.1"/>
</dbReference>
<dbReference type="PANTHER" id="PTHR30482:SF10">
    <property type="entry name" value="HIGH-AFFINITY BRANCHED-CHAIN AMINO ACID TRANSPORT PROTEIN BRAE"/>
    <property type="match status" value="1"/>
</dbReference>
<keyword evidence="4 6" id="KW-1133">Transmembrane helix</keyword>
<evidence type="ECO:0000256" key="6">
    <source>
        <dbReference type="SAM" id="Phobius"/>
    </source>
</evidence>
<keyword evidence="5 6" id="KW-0472">Membrane</keyword>
<dbReference type="PANTHER" id="PTHR30482">
    <property type="entry name" value="HIGH-AFFINITY BRANCHED-CHAIN AMINO ACID TRANSPORT SYSTEM PERMEASE"/>
    <property type="match status" value="1"/>
</dbReference>
<dbReference type="InterPro" id="IPR043428">
    <property type="entry name" value="LivM-like"/>
</dbReference>
<feature type="transmembrane region" description="Helical" evidence="6">
    <location>
        <begin position="12"/>
        <end position="29"/>
    </location>
</feature>
<evidence type="ECO:0000256" key="4">
    <source>
        <dbReference type="ARBA" id="ARBA00022989"/>
    </source>
</evidence>